<dbReference type="RefSeq" id="XP_044402473.1">
    <property type="nucleotide sequence ID" value="XM_044546538.1"/>
</dbReference>
<dbReference type="GO" id="GO:0009813">
    <property type="term" value="P:flavonoid biosynthetic process"/>
    <property type="evidence" value="ECO:0007669"/>
    <property type="project" value="UniProtKB-KW"/>
</dbReference>
<evidence type="ECO:0000259" key="6">
    <source>
        <dbReference type="Pfam" id="PF00891"/>
    </source>
</evidence>
<dbReference type="Proteomes" id="UP000019116">
    <property type="component" value="Chromosome 5D"/>
</dbReference>
<dbReference type="Gene3D" id="1.10.10.10">
    <property type="entry name" value="Winged helix-like DNA-binding domain superfamily/Winged helix DNA-binding domain"/>
    <property type="match status" value="1"/>
</dbReference>
<dbReference type="InterPro" id="IPR029063">
    <property type="entry name" value="SAM-dependent_MTases_sf"/>
</dbReference>
<keyword evidence="3" id="KW-0949">S-adenosyl-L-methionine</keyword>
<gene>
    <name evidence="8" type="primary">LOC123126145</name>
</gene>
<keyword evidence="2" id="KW-0808">Transferase</keyword>
<dbReference type="GO" id="GO:0008171">
    <property type="term" value="F:O-methyltransferase activity"/>
    <property type="evidence" value="ECO:0000318"/>
    <property type="project" value="GO_Central"/>
</dbReference>
<dbReference type="Gramene" id="TraesKAR5D01G0399560.1">
    <property type="protein sequence ID" value="cds.TraesKAR5D01G0399560.1"/>
    <property type="gene ID" value="TraesKAR5D01G0399560"/>
</dbReference>
<dbReference type="InterPro" id="IPR016461">
    <property type="entry name" value="COMT-like"/>
</dbReference>
<protein>
    <submittedName>
        <fullName evidence="8">Uncharacterized protein</fullName>
    </submittedName>
</protein>
<evidence type="ECO:0000256" key="4">
    <source>
        <dbReference type="ARBA" id="ARBA00023241"/>
    </source>
</evidence>
<feature type="domain" description="O-methyltransferase C-terminal" evidence="6">
    <location>
        <begin position="138"/>
        <end position="342"/>
    </location>
</feature>
<dbReference type="SUPFAM" id="SSF53335">
    <property type="entry name" value="S-adenosyl-L-methionine-dependent methyltransferases"/>
    <property type="match status" value="1"/>
</dbReference>
<evidence type="ECO:0000256" key="1">
    <source>
        <dbReference type="ARBA" id="ARBA00022603"/>
    </source>
</evidence>
<dbReference type="Pfam" id="PF00891">
    <property type="entry name" value="Methyltransf_2"/>
    <property type="match status" value="1"/>
</dbReference>
<dbReference type="PANTHER" id="PTHR11746">
    <property type="entry name" value="O-METHYLTRANSFERASE"/>
    <property type="match status" value="1"/>
</dbReference>
<dbReference type="SMR" id="A0A3B6N3G3"/>
<dbReference type="GO" id="GO:0008757">
    <property type="term" value="F:S-adenosylmethionine-dependent methyltransferase activity"/>
    <property type="evidence" value="ECO:0000318"/>
    <property type="project" value="GO_Central"/>
</dbReference>
<evidence type="ECO:0000256" key="2">
    <source>
        <dbReference type="ARBA" id="ARBA00022679"/>
    </source>
</evidence>
<dbReference type="GO" id="GO:0032259">
    <property type="term" value="P:methylation"/>
    <property type="evidence" value="ECO:0000318"/>
    <property type="project" value="GO_Central"/>
</dbReference>
<accession>A0A3B6N3G3</accession>
<dbReference type="Gramene" id="TraesCS5D03G1152900.1">
    <property type="protein sequence ID" value="TraesCS5D03G1152900.1.CDS"/>
    <property type="gene ID" value="TraesCS5D03G1152900"/>
</dbReference>
<dbReference type="Pfam" id="PF08100">
    <property type="entry name" value="Dimerisation"/>
    <property type="match status" value="1"/>
</dbReference>
<keyword evidence="4" id="KW-0284">Flavonoid biosynthesis</keyword>
<dbReference type="Gene3D" id="3.40.50.150">
    <property type="entry name" value="Vaccinia Virus protein VP39"/>
    <property type="match status" value="1"/>
</dbReference>
<keyword evidence="1" id="KW-0489">Methyltransferase</keyword>
<evidence type="ECO:0000256" key="5">
    <source>
        <dbReference type="PIRSR" id="PIRSR005739-1"/>
    </source>
</evidence>
<dbReference type="GO" id="GO:0046983">
    <property type="term" value="F:protein dimerization activity"/>
    <property type="evidence" value="ECO:0007669"/>
    <property type="project" value="InterPro"/>
</dbReference>
<organism evidence="8">
    <name type="scientific">Triticum aestivum</name>
    <name type="common">Wheat</name>
    <dbReference type="NCBI Taxonomy" id="4565"/>
    <lineage>
        <taxon>Eukaryota</taxon>
        <taxon>Viridiplantae</taxon>
        <taxon>Streptophyta</taxon>
        <taxon>Embryophyta</taxon>
        <taxon>Tracheophyta</taxon>
        <taxon>Spermatophyta</taxon>
        <taxon>Magnoliopsida</taxon>
        <taxon>Liliopsida</taxon>
        <taxon>Poales</taxon>
        <taxon>Poaceae</taxon>
        <taxon>BOP clade</taxon>
        <taxon>Pooideae</taxon>
        <taxon>Triticodae</taxon>
        <taxon>Triticeae</taxon>
        <taxon>Triticinae</taxon>
        <taxon>Triticum</taxon>
    </lineage>
</organism>
<dbReference type="KEGG" id="taes:123126145"/>
<keyword evidence="9" id="KW-1185">Reference proteome</keyword>
<dbReference type="PIRSF" id="PIRSF005739">
    <property type="entry name" value="O-mtase"/>
    <property type="match status" value="1"/>
</dbReference>
<dbReference type="InterPro" id="IPR036388">
    <property type="entry name" value="WH-like_DNA-bd_sf"/>
</dbReference>
<dbReference type="OrthoDB" id="728759at2759"/>
<reference evidence="8" key="1">
    <citation type="submission" date="2018-08" db="EMBL/GenBank/DDBJ databases">
        <authorList>
            <person name="Rossello M."/>
        </authorList>
    </citation>
    <scope>NUCLEOTIDE SEQUENCE [LARGE SCALE GENOMIC DNA]</scope>
    <source>
        <strain evidence="8">cv. Chinese Spring</strain>
    </source>
</reference>
<evidence type="ECO:0000256" key="3">
    <source>
        <dbReference type="ARBA" id="ARBA00022691"/>
    </source>
</evidence>
<dbReference type="InterPro" id="IPR001077">
    <property type="entry name" value="COMT_C"/>
</dbReference>
<evidence type="ECO:0000259" key="7">
    <source>
        <dbReference type="Pfam" id="PF08100"/>
    </source>
</evidence>
<dbReference type="OMA" id="FLSDIMF"/>
<evidence type="ECO:0000313" key="9">
    <source>
        <dbReference type="Proteomes" id="UP000019116"/>
    </source>
</evidence>
<sequence>MGSEMVAGPAAGDEEACMYAMQLAGGSILPMTLKGAIELGMLEVLVSAGGEMLSPSEVIARLPSTATNPDAPAMVDRILRLLASYKVVLCEVDQGEDGLFARRYGPAPVCKWLTPNEVGVSIAALVLMIQDKVNMEGWYHLKDAVLDGGLPFQRAYGMTLFEYNSTNMHVNRMFNEAMKNHSTIITKKLLEFYRGFDSVGTLVDVAGGVGATIHTITSKYPHIKGVNFDLPHVISDAPSFPGVEHVGGDMFEKVPSGDAILLKWILHDWTDKHCTTLLRNCFDALPAHGKVIVVEGILPVKPDSTSRGQLMFLDDMIMLMHTPGGKERQQREFEELARGAGFTNVKTTHIYGNAWVIEFMK</sequence>
<dbReference type="FunFam" id="1.10.10.10:FF:000473">
    <property type="entry name" value="Caffeic acid O-methyltransferase"/>
    <property type="match status" value="1"/>
</dbReference>
<reference evidence="8" key="2">
    <citation type="submission" date="2018-10" db="UniProtKB">
        <authorList>
            <consortium name="EnsemblPlants"/>
        </authorList>
    </citation>
    <scope>IDENTIFICATION</scope>
</reference>
<dbReference type="InterPro" id="IPR012967">
    <property type="entry name" value="COMT_dimerisation"/>
</dbReference>
<dbReference type="SUPFAM" id="SSF46785">
    <property type="entry name" value="Winged helix' DNA-binding domain"/>
    <property type="match status" value="1"/>
</dbReference>
<dbReference type="EnsemblPlants" id="TraesCS5D02G528600.1">
    <property type="protein sequence ID" value="TraesCS5D02G528600.1"/>
    <property type="gene ID" value="TraesCS5D02G528600"/>
</dbReference>
<dbReference type="PROSITE" id="PS51683">
    <property type="entry name" value="SAM_OMT_II"/>
    <property type="match status" value="1"/>
</dbReference>
<dbReference type="PaxDb" id="4565-Traes_5DL_CB381C808.1"/>
<feature type="domain" description="O-methyltransferase dimerisation" evidence="7">
    <location>
        <begin position="21"/>
        <end position="114"/>
    </location>
</feature>
<dbReference type="Gramene" id="TraesCS5D02G528600.1">
    <property type="protein sequence ID" value="TraesCS5D02G528600.1"/>
    <property type="gene ID" value="TraesCS5D02G528600"/>
</dbReference>
<dbReference type="GeneID" id="123126145"/>
<dbReference type="FunFam" id="3.40.50.150:FF:000061">
    <property type="entry name" value="Caffeic acid O-methyltransferase"/>
    <property type="match status" value="1"/>
</dbReference>
<dbReference type="InterPro" id="IPR036390">
    <property type="entry name" value="WH_DNA-bd_sf"/>
</dbReference>
<proteinExistence type="predicted"/>
<evidence type="ECO:0000313" key="8">
    <source>
        <dbReference type="EnsemblPlants" id="TraesCS5D02G528600.1"/>
    </source>
</evidence>
<feature type="active site" description="Proton acceptor" evidence="5">
    <location>
        <position position="267"/>
    </location>
</feature>
<dbReference type="Gramene" id="TraesWEE_scaffold_010030_01G000100.1">
    <property type="protein sequence ID" value="TraesWEE_scaffold_010030_01G000100.1"/>
    <property type="gene ID" value="TraesWEE_scaffold_010030_01G000100"/>
</dbReference>
<dbReference type="AlphaFoldDB" id="A0A3B6N3G3"/>
<dbReference type="STRING" id="4565.A0A3B6N3G3"/>
<name>A0A3B6N3G3_WHEAT</name>